<name>A0A6J5MXS9_9CAUD</name>
<reference evidence="2" key="1">
    <citation type="submission" date="2020-04" db="EMBL/GenBank/DDBJ databases">
        <authorList>
            <person name="Chiriac C."/>
            <person name="Salcher M."/>
            <person name="Ghai R."/>
            <person name="Kavagutti S V."/>
        </authorList>
    </citation>
    <scope>NUCLEOTIDE SEQUENCE</scope>
</reference>
<evidence type="ECO:0000256" key="1">
    <source>
        <dbReference type="SAM" id="MobiDB-lite"/>
    </source>
</evidence>
<feature type="compositionally biased region" description="Gly residues" evidence="1">
    <location>
        <begin position="27"/>
        <end position="37"/>
    </location>
</feature>
<feature type="compositionally biased region" description="Basic and acidic residues" evidence="1">
    <location>
        <begin position="38"/>
        <end position="47"/>
    </location>
</feature>
<sequence>MLSQNKTDQARSAIGGVAAKSVKELGDSGGNDGGYAHGGERGGARAEEPGRGRAFVLHALGVEVHSDPRYALSFEFVHLLLIEGSIRWIRRRM</sequence>
<protein>
    <submittedName>
        <fullName evidence="2">Uncharacterized protein</fullName>
    </submittedName>
</protein>
<dbReference type="EMBL" id="LR796526">
    <property type="protein sequence ID" value="CAB4149866.1"/>
    <property type="molecule type" value="Genomic_DNA"/>
</dbReference>
<feature type="region of interest" description="Disordered" evidence="1">
    <location>
        <begin position="24"/>
        <end position="47"/>
    </location>
</feature>
<accession>A0A6J5MXS9</accession>
<evidence type="ECO:0000313" key="2">
    <source>
        <dbReference type="EMBL" id="CAB4149866.1"/>
    </source>
</evidence>
<proteinExistence type="predicted"/>
<gene>
    <name evidence="2" type="ORF">UFOVP555_43</name>
</gene>
<organism evidence="2">
    <name type="scientific">uncultured Caudovirales phage</name>
    <dbReference type="NCBI Taxonomy" id="2100421"/>
    <lineage>
        <taxon>Viruses</taxon>
        <taxon>Duplodnaviria</taxon>
        <taxon>Heunggongvirae</taxon>
        <taxon>Uroviricota</taxon>
        <taxon>Caudoviricetes</taxon>
        <taxon>Peduoviridae</taxon>
        <taxon>Maltschvirus</taxon>
        <taxon>Maltschvirus maltsch</taxon>
    </lineage>
</organism>